<feature type="domain" description="DUF7610" evidence="3">
    <location>
        <begin position="8"/>
        <end position="81"/>
    </location>
</feature>
<evidence type="ECO:0000313" key="4">
    <source>
        <dbReference type="EMBL" id="KAL0927633.1"/>
    </source>
</evidence>
<reference evidence="4 5" key="1">
    <citation type="journal article" date="2024" name="Plant Biotechnol. J.">
        <title>Dendrobium thyrsiflorum genome and its molecular insights into genes involved in important horticultural traits.</title>
        <authorList>
            <person name="Chen B."/>
            <person name="Wang J.Y."/>
            <person name="Zheng P.J."/>
            <person name="Li K.L."/>
            <person name="Liang Y.M."/>
            <person name="Chen X.F."/>
            <person name="Zhang C."/>
            <person name="Zhao X."/>
            <person name="He X."/>
            <person name="Zhang G.Q."/>
            <person name="Liu Z.J."/>
            <person name="Xu Q."/>
        </authorList>
    </citation>
    <scope>NUCLEOTIDE SEQUENCE [LARGE SCALE GENOMIC DNA]</scope>
    <source>
        <strain evidence="4">GZMU011</strain>
    </source>
</reference>
<dbReference type="AlphaFoldDB" id="A0ABD0VSR9"/>
<organism evidence="4 5">
    <name type="scientific">Dendrobium thyrsiflorum</name>
    <name type="common">Pinecone-like raceme dendrobium</name>
    <name type="synonym">Orchid</name>
    <dbReference type="NCBI Taxonomy" id="117978"/>
    <lineage>
        <taxon>Eukaryota</taxon>
        <taxon>Viridiplantae</taxon>
        <taxon>Streptophyta</taxon>
        <taxon>Embryophyta</taxon>
        <taxon>Tracheophyta</taxon>
        <taxon>Spermatophyta</taxon>
        <taxon>Magnoliopsida</taxon>
        <taxon>Liliopsida</taxon>
        <taxon>Asparagales</taxon>
        <taxon>Orchidaceae</taxon>
        <taxon>Epidendroideae</taxon>
        <taxon>Malaxideae</taxon>
        <taxon>Dendrobiinae</taxon>
        <taxon>Dendrobium</taxon>
    </lineage>
</organism>
<evidence type="ECO:0000313" key="5">
    <source>
        <dbReference type="Proteomes" id="UP001552299"/>
    </source>
</evidence>
<gene>
    <name evidence="4" type="ORF">M5K25_001824</name>
</gene>
<comment type="caution">
    <text evidence="4">The sequence shown here is derived from an EMBL/GenBank/DDBJ whole genome shotgun (WGS) entry which is preliminary data.</text>
</comment>
<accession>A0ABD0VSR9</accession>
<sequence length="377" mass="41298">MESIEILLTKKLDELESEVYFLENPKELHYHQHRAAALHSKLSFLKSLFTAENGGTSVAGRLGHIAARVSALESIFSGADDAKTETFRLRLAILHKNIQELESMAKEPDSQQSAAKILSKIDFTKSLLAVEAQSEDLSSLGARLVAVEKAFGNLTADNDTQPSCSSASCHTEEMGQEEAVASSLRNIEEIEKESNGDDYDDVKRKIGFLKSFFAANMSWKREEKKVELNGFVTRFSSIGSEFANRSRASDDAIGGNVSFSCSCTSSCFDGGEEKAKQEEEEKSVYGVNETGEVCPTETKEPMEGKSETADSEKGSLEMRVDGERRFGKLRTKGSMLGIFAVAAVGFVAGTFLRSKEMAYLVPTFPDDGFIKSKKGLH</sequence>
<keyword evidence="2" id="KW-1133">Transmembrane helix</keyword>
<keyword evidence="2" id="KW-0812">Transmembrane</keyword>
<protein>
    <recommendedName>
        <fullName evidence="3">DUF7610 domain-containing protein</fullName>
    </recommendedName>
</protein>
<feature type="compositionally biased region" description="Basic and acidic residues" evidence="1">
    <location>
        <begin position="297"/>
        <end position="315"/>
    </location>
</feature>
<proteinExistence type="predicted"/>
<keyword evidence="5" id="KW-1185">Reference proteome</keyword>
<dbReference type="Proteomes" id="UP001552299">
    <property type="component" value="Unassembled WGS sequence"/>
</dbReference>
<dbReference type="Pfam" id="PF24583">
    <property type="entry name" value="DUF7610"/>
    <property type="match status" value="1"/>
</dbReference>
<keyword evidence="2" id="KW-0472">Membrane</keyword>
<feature type="region of interest" description="Disordered" evidence="1">
    <location>
        <begin position="294"/>
        <end position="315"/>
    </location>
</feature>
<evidence type="ECO:0000256" key="2">
    <source>
        <dbReference type="SAM" id="Phobius"/>
    </source>
</evidence>
<feature type="transmembrane region" description="Helical" evidence="2">
    <location>
        <begin position="333"/>
        <end position="352"/>
    </location>
</feature>
<evidence type="ECO:0000256" key="1">
    <source>
        <dbReference type="SAM" id="MobiDB-lite"/>
    </source>
</evidence>
<dbReference type="EMBL" id="JANQDX010000002">
    <property type="protein sequence ID" value="KAL0927633.1"/>
    <property type="molecule type" value="Genomic_DNA"/>
</dbReference>
<dbReference type="InterPro" id="IPR056029">
    <property type="entry name" value="DUF7610"/>
</dbReference>
<evidence type="ECO:0000259" key="3">
    <source>
        <dbReference type="Pfam" id="PF24583"/>
    </source>
</evidence>
<name>A0ABD0VSR9_DENTH</name>